<evidence type="ECO:0000313" key="5">
    <source>
        <dbReference type="Proteomes" id="UP001477672"/>
    </source>
</evidence>
<feature type="transmembrane region" description="Helical" evidence="2">
    <location>
        <begin position="252"/>
        <end position="271"/>
    </location>
</feature>
<dbReference type="RefSeq" id="WP_349214981.1">
    <property type="nucleotide sequence ID" value="NZ_JBBMFA010000059.1"/>
</dbReference>
<evidence type="ECO:0000256" key="1">
    <source>
        <dbReference type="ARBA" id="ARBA00007362"/>
    </source>
</evidence>
<dbReference type="Pfam" id="PF00892">
    <property type="entry name" value="EamA"/>
    <property type="match status" value="2"/>
</dbReference>
<dbReference type="InterPro" id="IPR037185">
    <property type="entry name" value="EmrE-like"/>
</dbReference>
<dbReference type="EMBL" id="JBBMFA010000059">
    <property type="protein sequence ID" value="MEQ2519547.1"/>
    <property type="molecule type" value="Genomic_DNA"/>
</dbReference>
<feature type="transmembrane region" description="Helical" evidence="2">
    <location>
        <begin position="140"/>
        <end position="159"/>
    </location>
</feature>
<feature type="transmembrane region" description="Helical" evidence="2">
    <location>
        <begin position="171"/>
        <end position="187"/>
    </location>
</feature>
<dbReference type="SUPFAM" id="SSF103481">
    <property type="entry name" value="Multidrug resistance efflux transporter EmrE"/>
    <property type="match status" value="2"/>
</dbReference>
<feature type="transmembrane region" description="Helical" evidence="2">
    <location>
        <begin position="59"/>
        <end position="78"/>
    </location>
</feature>
<keyword evidence="2" id="KW-1133">Transmembrane helix</keyword>
<dbReference type="InterPro" id="IPR000620">
    <property type="entry name" value="EamA_dom"/>
</dbReference>
<feature type="domain" description="EamA" evidence="3">
    <location>
        <begin position="5"/>
        <end position="130"/>
    </location>
</feature>
<evidence type="ECO:0000313" key="4">
    <source>
        <dbReference type="EMBL" id="MEQ2519547.1"/>
    </source>
</evidence>
<organism evidence="4 5">
    <name type="scientific">Ruthenibacterium intestinale</name>
    <dbReference type="NCBI Taxonomy" id="3133163"/>
    <lineage>
        <taxon>Bacteria</taxon>
        <taxon>Bacillati</taxon>
        <taxon>Bacillota</taxon>
        <taxon>Clostridia</taxon>
        <taxon>Eubacteriales</taxon>
        <taxon>Oscillospiraceae</taxon>
        <taxon>Ruthenibacterium</taxon>
    </lineage>
</organism>
<keyword evidence="2" id="KW-0812">Transmembrane</keyword>
<feature type="transmembrane region" description="Helical" evidence="2">
    <location>
        <begin position="84"/>
        <end position="104"/>
    </location>
</feature>
<keyword evidence="2" id="KW-0472">Membrane</keyword>
<gene>
    <name evidence="4" type="ORF">WMO24_03755</name>
</gene>
<evidence type="ECO:0000256" key="2">
    <source>
        <dbReference type="SAM" id="Phobius"/>
    </source>
</evidence>
<feature type="transmembrane region" description="Helical" evidence="2">
    <location>
        <begin position="193"/>
        <end position="213"/>
    </location>
</feature>
<dbReference type="PANTHER" id="PTHR22911">
    <property type="entry name" value="ACYL-MALONYL CONDENSING ENZYME-RELATED"/>
    <property type="match status" value="1"/>
</dbReference>
<dbReference type="PANTHER" id="PTHR22911:SF79">
    <property type="entry name" value="MOBA-LIKE NTP TRANSFERASE DOMAIN-CONTAINING PROTEIN"/>
    <property type="match status" value="1"/>
</dbReference>
<feature type="transmembrane region" description="Helical" evidence="2">
    <location>
        <begin position="225"/>
        <end position="246"/>
    </location>
</feature>
<comment type="caution">
    <text evidence="4">The sequence shown here is derived from an EMBL/GenBank/DDBJ whole genome shotgun (WGS) entry which is preliminary data.</text>
</comment>
<accession>A0ABV1GCI1</accession>
<name>A0ABV1GCI1_9FIRM</name>
<feature type="transmembrane region" description="Helical" evidence="2">
    <location>
        <begin position="33"/>
        <end position="52"/>
    </location>
</feature>
<keyword evidence="5" id="KW-1185">Reference proteome</keyword>
<sequence>MKQTNGALWLVLAALLCSTGGVCIKLVPWSPMAVNGARCAVAAAVTGLFLAAQHRRLRWNATVACGALSLALTTIFYAFATKLTSAACAVLLMYTSPIWVLTVQRLRGQRLEKREARAAAGVFLGLLFFVWDGLSAGRLAGNVLGLCSGVCYAGVFLFGADKEGDAASSSLFGQLIGAAAGLPFLLLEQDFSAVPLGCVAILGIFQLGLSYVCMSRGLAGTSAGAASLITALEPLLSPVWVALFCGEMPGRAALPGMALVLASVLYSQLGAKNVKSS</sequence>
<feature type="transmembrane region" description="Helical" evidence="2">
    <location>
        <begin position="116"/>
        <end position="134"/>
    </location>
</feature>
<evidence type="ECO:0000259" key="3">
    <source>
        <dbReference type="Pfam" id="PF00892"/>
    </source>
</evidence>
<protein>
    <submittedName>
        <fullName evidence="4">DMT family transporter</fullName>
    </submittedName>
</protein>
<comment type="similarity">
    <text evidence="1">Belongs to the EamA transporter family.</text>
</comment>
<feature type="domain" description="EamA" evidence="3">
    <location>
        <begin position="140"/>
        <end position="265"/>
    </location>
</feature>
<reference evidence="4 5" key="1">
    <citation type="submission" date="2024-03" db="EMBL/GenBank/DDBJ databases">
        <title>Human intestinal bacterial collection.</title>
        <authorList>
            <person name="Pauvert C."/>
            <person name="Hitch T.C.A."/>
            <person name="Clavel T."/>
        </authorList>
    </citation>
    <scope>NUCLEOTIDE SEQUENCE [LARGE SCALE GENOMIC DNA]</scope>
    <source>
        <strain evidence="4 5">CLA-JM-H11</strain>
    </source>
</reference>
<proteinExistence type="inferred from homology"/>
<dbReference type="Proteomes" id="UP001477672">
    <property type="component" value="Unassembled WGS sequence"/>
</dbReference>